<dbReference type="InterPro" id="IPR023299">
    <property type="entry name" value="ATPase_P-typ_cyto_dom_N"/>
</dbReference>
<dbReference type="InterPro" id="IPR027256">
    <property type="entry name" value="P-typ_ATPase_IB"/>
</dbReference>
<dbReference type="Gene3D" id="3.30.70.100">
    <property type="match status" value="1"/>
</dbReference>
<evidence type="ECO:0000259" key="11">
    <source>
        <dbReference type="PROSITE" id="PS50846"/>
    </source>
</evidence>
<dbReference type="Pfam" id="PF00403">
    <property type="entry name" value="HMA"/>
    <property type="match status" value="1"/>
</dbReference>
<feature type="transmembrane region" description="Helical" evidence="10">
    <location>
        <begin position="338"/>
        <end position="360"/>
    </location>
</feature>
<organism evidence="12 13">
    <name type="scientific">Phaeodactylum tricornutum (strain CCAP 1055/1)</name>
    <dbReference type="NCBI Taxonomy" id="556484"/>
    <lineage>
        <taxon>Eukaryota</taxon>
        <taxon>Sar</taxon>
        <taxon>Stramenopiles</taxon>
        <taxon>Ochrophyta</taxon>
        <taxon>Bacillariophyta</taxon>
        <taxon>Bacillariophyceae</taxon>
        <taxon>Bacillariophycidae</taxon>
        <taxon>Naviculales</taxon>
        <taxon>Phaeodactylaceae</taxon>
        <taxon>Phaeodactylum</taxon>
    </lineage>
</organism>
<keyword evidence="4 10" id="KW-0479">Metal-binding</keyword>
<dbReference type="FunFam" id="2.70.150.10:FF:000002">
    <property type="entry name" value="Copper-transporting ATPase 1, putative"/>
    <property type="match status" value="1"/>
</dbReference>
<dbReference type="InterPro" id="IPR023298">
    <property type="entry name" value="ATPase_P-typ_TM_dom_sf"/>
</dbReference>
<feature type="transmembrane region" description="Helical" evidence="10">
    <location>
        <begin position="79"/>
        <end position="98"/>
    </location>
</feature>
<dbReference type="InterPro" id="IPR006121">
    <property type="entry name" value="HMA_dom"/>
</dbReference>
<proteinExistence type="inferred from homology"/>
<comment type="subcellular location">
    <subcellularLocation>
        <location evidence="1">Membrane</location>
        <topology evidence="1">Multi-pass membrane protein</topology>
    </subcellularLocation>
</comment>
<feature type="transmembrane region" description="Helical" evidence="10">
    <location>
        <begin position="307"/>
        <end position="326"/>
    </location>
</feature>
<dbReference type="InterPro" id="IPR008250">
    <property type="entry name" value="ATPase_P-typ_transduc_dom_A_sf"/>
</dbReference>
<keyword evidence="5 10" id="KW-0547">Nucleotide-binding</keyword>
<feature type="non-terminal residue" evidence="12">
    <location>
        <position position="1"/>
    </location>
</feature>
<evidence type="ECO:0000313" key="12">
    <source>
        <dbReference type="EMBL" id="EEC45928.1"/>
    </source>
</evidence>
<evidence type="ECO:0000256" key="2">
    <source>
        <dbReference type="ARBA" id="ARBA00006024"/>
    </source>
</evidence>
<dbReference type="InterPro" id="IPR036163">
    <property type="entry name" value="HMA_dom_sf"/>
</dbReference>
<dbReference type="InterPro" id="IPR059000">
    <property type="entry name" value="ATPase_P-type_domA"/>
</dbReference>
<dbReference type="GeneID" id="7203272"/>
<evidence type="ECO:0000256" key="10">
    <source>
        <dbReference type="RuleBase" id="RU362081"/>
    </source>
</evidence>
<dbReference type="PANTHER" id="PTHR48085:SF5">
    <property type="entry name" value="CADMIUM_ZINC-TRANSPORTING ATPASE HMA4-RELATED"/>
    <property type="match status" value="1"/>
</dbReference>
<dbReference type="PANTHER" id="PTHR48085">
    <property type="entry name" value="CADMIUM/ZINC-TRANSPORTING ATPASE HMA2-RELATED"/>
    <property type="match status" value="1"/>
</dbReference>
<dbReference type="InterPro" id="IPR044492">
    <property type="entry name" value="P_typ_ATPase_HD_dom"/>
</dbReference>
<dbReference type="AlphaFoldDB" id="B7G606"/>
<dbReference type="RefSeq" id="XP_002182641.1">
    <property type="nucleotide sequence ID" value="XM_002182605.1"/>
</dbReference>
<keyword evidence="3 10" id="KW-0812">Transmembrane</keyword>
<dbReference type="GO" id="GO:0016887">
    <property type="term" value="F:ATP hydrolysis activity"/>
    <property type="evidence" value="ECO:0007669"/>
    <property type="project" value="InterPro"/>
</dbReference>
<feature type="domain" description="HMA" evidence="11">
    <location>
        <begin position="1"/>
        <end position="65"/>
    </location>
</feature>
<evidence type="ECO:0000256" key="7">
    <source>
        <dbReference type="ARBA" id="ARBA00022967"/>
    </source>
</evidence>
<dbReference type="GO" id="GO:0046872">
    <property type="term" value="F:metal ion binding"/>
    <property type="evidence" value="ECO:0007669"/>
    <property type="project" value="UniProtKB-KW"/>
</dbReference>
<dbReference type="PRINTS" id="PR00120">
    <property type="entry name" value="HATPASE"/>
</dbReference>
<dbReference type="HOGENOM" id="CLU_001771_6_2_1"/>
<dbReference type="SFLD" id="SFLDG00002">
    <property type="entry name" value="C1.7:_P-type_atpase_like"/>
    <property type="match status" value="1"/>
</dbReference>
<dbReference type="PRINTS" id="PR00119">
    <property type="entry name" value="CATATPASE"/>
</dbReference>
<feature type="non-terminal residue" evidence="12">
    <location>
        <position position="710"/>
    </location>
</feature>
<evidence type="ECO:0000256" key="4">
    <source>
        <dbReference type="ARBA" id="ARBA00022723"/>
    </source>
</evidence>
<feature type="transmembrane region" description="Helical" evidence="10">
    <location>
        <begin position="663"/>
        <end position="682"/>
    </location>
</feature>
<keyword evidence="7" id="KW-1278">Translocase</keyword>
<dbReference type="GO" id="GO:0016020">
    <property type="term" value="C:membrane"/>
    <property type="evidence" value="ECO:0007669"/>
    <property type="project" value="UniProtKB-SubCell"/>
</dbReference>
<dbReference type="SUPFAM" id="SSF56784">
    <property type="entry name" value="HAD-like"/>
    <property type="match status" value="1"/>
</dbReference>
<feature type="transmembrane region" description="Helical" evidence="10">
    <location>
        <begin position="104"/>
        <end position="120"/>
    </location>
</feature>
<dbReference type="STRING" id="556484.B7G606"/>
<reference evidence="12 13" key="1">
    <citation type="journal article" date="2008" name="Nature">
        <title>The Phaeodactylum genome reveals the evolutionary history of diatom genomes.</title>
        <authorList>
            <person name="Bowler C."/>
            <person name="Allen A.E."/>
            <person name="Badger J.H."/>
            <person name="Grimwood J."/>
            <person name="Jabbari K."/>
            <person name="Kuo A."/>
            <person name="Maheswari U."/>
            <person name="Martens C."/>
            <person name="Maumus F."/>
            <person name="Otillar R.P."/>
            <person name="Rayko E."/>
            <person name="Salamov A."/>
            <person name="Vandepoele K."/>
            <person name="Beszteri B."/>
            <person name="Gruber A."/>
            <person name="Heijde M."/>
            <person name="Katinka M."/>
            <person name="Mock T."/>
            <person name="Valentin K."/>
            <person name="Verret F."/>
            <person name="Berges J.A."/>
            <person name="Brownlee C."/>
            <person name="Cadoret J.P."/>
            <person name="Chiovitti A."/>
            <person name="Choi C.J."/>
            <person name="Coesel S."/>
            <person name="De Martino A."/>
            <person name="Detter J.C."/>
            <person name="Durkin C."/>
            <person name="Falciatore A."/>
            <person name="Fournet J."/>
            <person name="Haruta M."/>
            <person name="Huysman M.J."/>
            <person name="Jenkins B.D."/>
            <person name="Jiroutova K."/>
            <person name="Jorgensen R.E."/>
            <person name="Joubert Y."/>
            <person name="Kaplan A."/>
            <person name="Kroger N."/>
            <person name="Kroth P.G."/>
            <person name="La Roche J."/>
            <person name="Lindquist E."/>
            <person name="Lommer M."/>
            <person name="Martin-Jezequel V."/>
            <person name="Lopez P.J."/>
            <person name="Lucas S."/>
            <person name="Mangogna M."/>
            <person name="McGinnis K."/>
            <person name="Medlin L.K."/>
            <person name="Montsant A."/>
            <person name="Oudot-Le Secq M.P."/>
            <person name="Napoli C."/>
            <person name="Obornik M."/>
            <person name="Parker M.S."/>
            <person name="Petit J.L."/>
            <person name="Porcel B.M."/>
            <person name="Poulsen N."/>
            <person name="Robison M."/>
            <person name="Rychlewski L."/>
            <person name="Rynearson T.A."/>
            <person name="Schmutz J."/>
            <person name="Shapiro H."/>
            <person name="Siaut M."/>
            <person name="Stanley M."/>
            <person name="Sussman M.R."/>
            <person name="Taylor A.R."/>
            <person name="Vardi A."/>
            <person name="von Dassow P."/>
            <person name="Vyverman W."/>
            <person name="Willis A."/>
            <person name="Wyrwicz L.S."/>
            <person name="Rokhsar D.S."/>
            <person name="Weissenbach J."/>
            <person name="Armbrust E.V."/>
            <person name="Green B.R."/>
            <person name="Van de Peer Y."/>
            <person name="Grigoriev I.V."/>
        </authorList>
    </citation>
    <scope>NUCLEOTIDE SEQUENCE [LARGE SCALE GENOMIC DNA]</scope>
    <source>
        <strain evidence="12 13">CCAP 1055/1</strain>
    </source>
</reference>
<evidence type="ECO:0000256" key="5">
    <source>
        <dbReference type="ARBA" id="ARBA00022741"/>
    </source>
</evidence>
<keyword evidence="13" id="KW-1185">Reference proteome</keyword>
<dbReference type="NCBIfam" id="TIGR01525">
    <property type="entry name" value="ATPase-IB_hvy"/>
    <property type="match status" value="1"/>
</dbReference>
<dbReference type="InterPro" id="IPR036412">
    <property type="entry name" value="HAD-like_sf"/>
</dbReference>
<dbReference type="KEGG" id="pti:PHATRDRAFT_676"/>
<dbReference type="Pfam" id="PF00702">
    <property type="entry name" value="Hydrolase"/>
    <property type="match status" value="1"/>
</dbReference>
<dbReference type="InParanoid" id="B7G606"/>
<evidence type="ECO:0000256" key="9">
    <source>
        <dbReference type="ARBA" id="ARBA00023136"/>
    </source>
</evidence>
<dbReference type="Gene3D" id="3.40.50.1000">
    <property type="entry name" value="HAD superfamily/HAD-like"/>
    <property type="match status" value="1"/>
</dbReference>
<dbReference type="SUPFAM" id="SSF81665">
    <property type="entry name" value="Calcium ATPase, transmembrane domain M"/>
    <property type="match status" value="1"/>
</dbReference>
<name>B7G606_PHATC</name>
<dbReference type="InterPro" id="IPR023214">
    <property type="entry name" value="HAD_sf"/>
</dbReference>
<reference evidence="13" key="2">
    <citation type="submission" date="2008-08" db="EMBL/GenBank/DDBJ databases">
        <authorList>
            <consortium name="Diatom Consortium"/>
            <person name="Grigoriev I."/>
            <person name="Grimwood J."/>
            <person name="Kuo A."/>
            <person name="Otillar R.P."/>
            <person name="Salamov A."/>
            <person name="Detter J.C."/>
            <person name="Lindquist E."/>
            <person name="Shapiro H."/>
            <person name="Lucas S."/>
            <person name="Glavina del Rio T."/>
            <person name="Pitluck S."/>
            <person name="Rokhsar D."/>
            <person name="Bowler C."/>
        </authorList>
    </citation>
    <scope>GENOME REANNOTATION</scope>
    <source>
        <strain evidence="13">CCAP 1055/1</strain>
    </source>
</reference>
<dbReference type="Gene3D" id="3.40.1110.10">
    <property type="entry name" value="Calcium-transporting ATPase, cytoplasmic domain N"/>
    <property type="match status" value="1"/>
</dbReference>
<dbReference type="Pfam" id="PF00122">
    <property type="entry name" value="E1-E2_ATPase"/>
    <property type="match status" value="1"/>
</dbReference>
<dbReference type="PROSITE" id="PS50846">
    <property type="entry name" value="HMA_2"/>
    <property type="match status" value="1"/>
</dbReference>
<evidence type="ECO:0000313" key="13">
    <source>
        <dbReference type="Proteomes" id="UP000000759"/>
    </source>
</evidence>
<dbReference type="EMBL" id="CM000618">
    <property type="protein sequence ID" value="EEC45928.1"/>
    <property type="molecule type" value="Genomic_DNA"/>
</dbReference>
<dbReference type="GO" id="GO:0005524">
    <property type="term" value="F:ATP binding"/>
    <property type="evidence" value="ECO:0007669"/>
    <property type="project" value="UniProtKB-UniRule"/>
</dbReference>
<dbReference type="Proteomes" id="UP000000759">
    <property type="component" value="Chromosome 16"/>
</dbReference>
<accession>B7G606</accession>
<dbReference type="GO" id="GO:0019829">
    <property type="term" value="F:ATPase-coupled monoatomic cation transmembrane transporter activity"/>
    <property type="evidence" value="ECO:0007669"/>
    <property type="project" value="InterPro"/>
</dbReference>
<comment type="similarity">
    <text evidence="2 10">Belongs to the cation transport ATPase (P-type) (TC 3.A.3) family. Type IB subfamily.</text>
</comment>
<dbReference type="SUPFAM" id="SSF55008">
    <property type="entry name" value="HMA, heavy metal-associated domain"/>
    <property type="match status" value="1"/>
</dbReference>
<dbReference type="eggNOG" id="KOG0207">
    <property type="taxonomic scope" value="Eukaryota"/>
</dbReference>
<evidence type="ECO:0000256" key="1">
    <source>
        <dbReference type="ARBA" id="ARBA00004141"/>
    </source>
</evidence>
<sequence>SVYFVQGICCASELPSVRKIVKPLNGVHSLQINVTTRRVYVEHDADVITAQTIAELIDDALDESIATQIALQDLESQSLHWNVLMSGVFWIVSMLSAVPGWSTLRYAGLVAMVFGLPPVIRKAWQTLRRWEFDANCMMVIAAFGAALLGEFDEAASVSFLFCISEWLEHRATHRAREALSTIVALRPEHANVIHPLTKQMLIVPADQVPVGALISVRTGDKIAADGVVVEGTSSVDESSLTGESIPVRKTINDVVSGGGINIGTTQLVVRTTSSVEDSAVSRLIRLVEEAQANRSPTEKMIDGFARAYTPVVVALATLMCTIPWLFGQEVGREWTLNGLIIIVVACPCALTISTPVTYAAGLAATAQRGIVVKGGASLEALGSVKKVVLDKTGTLTQGKFNVVHLENIGSIRSRKEMLQLLALMEAPSSHPLSATLVKAAKQEGVSVPTDMDAKEHTILKGEGVTANVNGKQVYVGNRKLFERLGMLSNVDQAFLGLTDAWSSSGGTVGFIGVEGEGIIGAFSMTDMIREDAADVVTALRASGHEVLMLTGDGEGAAKSVAEQINLPNSAVHYQLTPEDKLHFVASIKCPQPKHFQVLQRRPLVLFCGDGVNDAPALAVADIGVSMGEGAALAMEMSDVTLMDSSLSKLVYVMYMGRRVVRTIQENIALSLLCKLLVVTLTFAGYMTLLYAIASDVGVMLLVTLNGMKLL</sequence>
<dbReference type="InterPro" id="IPR018303">
    <property type="entry name" value="ATPase_P-typ_P_site"/>
</dbReference>
<evidence type="ECO:0000256" key="6">
    <source>
        <dbReference type="ARBA" id="ARBA00022840"/>
    </source>
</evidence>
<dbReference type="InterPro" id="IPR001757">
    <property type="entry name" value="P_typ_ATPase"/>
</dbReference>
<dbReference type="SFLD" id="SFLDS00003">
    <property type="entry name" value="Haloacid_Dehalogenase"/>
    <property type="match status" value="1"/>
</dbReference>
<keyword evidence="8 10" id="KW-1133">Transmembrane helix</keyword>
<dbReference type="PaxDb" id="2850-Phatr676"/>
<dbReference type="OrthoDB" id="432719at2759"/>
<keyword evidence="6 10" id="KW-0067">ATP-binding</keyword>
<dbReference type="SUPFAM" id="SSF81653">
    <property type="entry name" value="Calcium ATPase, transduction domain A"/>
    <property type="match status" value="1"/>
</dbReference>
<dbReference type="Gene3D" id="2.70.150.10">
    <property type="entry name" value="Calcium-transporting ATPase, cytoplasmic transduction domain A"/>
    <property type="match status" value="1"/>
</dbReference>
<dbReference type="NCBIfam" id="TIGR01494">
    <property type="entry name" value="ATPase_P-type"/>
    <property type="match status" value="1"/>
</dbReference>
<evidence type="ECO:0000256" key="8">
    <source>
        <dbReference type="ARBA" id="ARBA00022989"/>
    </source>
</evidence>
<dbReference type="InterPro" id="IPR051014">
    <property type="entry name" value="Cation_Transport_ATPase_IB"/>
</dbReference>
<evidence type="ECO:0000256" key="3">
    <source>
        <dbReference type="ARBA" id="ARBA00022692"/>
    </source>
</evidence>
<protein>
    <submittedName>
        <fullName evidence="12">P1B, P type ATPase</fullName>
    </submittedName>
</protein>
<keyword evidence="9 10" id="KW-0472">Membrane</keyword>
<dbReference type="SFLD" id="SFLDF00027">
    <property type="entry name" value="p-type_atpase"/>
    <property type="match status" value="1"/>
</dbReference>
<gene>
    <name evidence="12" type="ORF">PHATRDRAFT_676</name>
</gene>
<dbReference type="PROSITE" id="PS00154">
    <property type="entry name" value="ATPASE_E1_E2"/>
    <property type="match status" value="1"/>
</dbReference>